<keyword evidence="6 9" id="KW-0594">Phospholipid biosynthesis</keyword>
<feature type="binding site" evidence="9">
    <location>
        <begin position="170"/>
        <end position="176"/>
    </location>
    <ligand>
        <name>sn-glycerol 1-phosphate</name>
        <dbReference type="ChEBI" id="CHEBI:57685"/>
    </ligand>
</feature>
<reference evidence="10 11" key="1">
    <citation type="journal article" date="2015" name="Int. J. Syst. Evol. Microbiol.">
        <title>Carboxylicivirga linearis sp. nov., isolated from a sea cucumber culture pond.</title>
        <authorList>
            <person name="Wang F.Q."/>
            <person name="Zhou Y.X."/>
            <person name="Lin X.Z."/>
            <person name="Chen G.J."/>
            <person name="Du Z.J."/>
        </authorList>
    </citation>
    <scope>NUCLEOTIDE SEQUENCE [LARGE SCALE GENOMIC DNA]</scope>
    <source>
        <strain evidence="10 11">FB218</strain>
    </source>
</reference>
<dbReference type="InterPro" id="IPR010946">
    <property type="entry name" value="GGGP_synth"/>
</dbReference>
<evidence type="ECO:0000256" key="7">
    <source>
        <dbReference type="ARBA" id="ARBA00023264"/>
    </source>
</evidence>
<evidence type="ECO:0000256" key="2">
    <source>
        <dbReference type="ARBA" id="ARBA00022679"/>
    </source>
</evidence>
<name>A0ABS5JQK8_9BACT</name>
<keyword evidence="7 9" id="KW-1208">Phospholipid metabolism</keyword>
<evidence type="ECO:0000313" key="11">
    <source>
        <dbReference type="Proteomes" id="UP000708576"/>
    </source>
</evidence>
<dbReference type="SUPFAM" id="SSF51395">
    <property type="entry name" value="FMN-linked oxidoreductases"/>
    <property type="match status" value="1"/>
</dbReference>
<dbReference type="Proteomes" id="UP000708576">
    <property type="component" value="Unassembled WGS sequence"/>
</dbReference>
<dbReference type="Pfam" id="PF01884">
    <property type="entry name" value="PcrB"/>
    <property type="match status" value="1"/>
</dbReference>
<keyword evidence="4 9" id="KW-0460">Magnesium</keyword>
<comment type="caution">
    <text evidence="9">Lacks conserved residue(s) required for the propagation of feature annotation.</text>
</comment>
<gene>
    <name evidence="10" type="ORF">KEM10_02285</name>
</gene>
<dbReference type="NCBIfam" id="TIGR01768">
    <property type="entry name" value="GGGP-family"/>
    <property type="match status" value="1"/>
</dbReference>
<keyword evidence="11" id="KW-1185">Reference proteome</keyword>
<keyword evidence="2 9" id="KW-0808">Transferase</keyword>
<evidence type="ECO:0000256" key="8">
    <source>
        <dbReference type="ARBA" id="ARBA00047288"/>
    </source>
</evidence>
<dbReference type="PANTHER" id="PTHR40029">
    <property type="match status" value="1"/>
</dbReference>
<feature type="binding site" evidence="9">
    <location>
        <begin position="223"/>
        <end position="224"/>
    </location>
    <ligand>
        <name>sn-glycerol 1-phosphate</name>
        <dbReference type="ChEBI" id="CHEBI:57685"/>
    </ligand>
</feature>
<feature type="binding site" evidence="9">
    <location>
        <position position="51"/>
    </location>
    <ligand>
        <name>Mg(2+)</name>
        <dbReference type="ChEBI" id="CHEBI:18420"/>
    </ligand>
</feature>
<comment type="function">
    <text evidence="9">Prenyltransferase that catalyzes the transfer of the geranylgeranyl moiety of geranylgeranyl diphosphate (GGPP) to the C3 hydroxyl of sn-glycerol-1-phosphate (G1P).</text>
</comment>
<sequence>MIYKQISENHKQNIKQLALLIDPDKFSDEQMRSLSEILERVTPDLLLVGGSLVSTDTFTFIEQLKKHINLPVVLYPGSSTQYASNVDAILFLSLLSGRNSEYLISHHVASAPLIKANNTEVISTGYLLIDGGCTTSVQYISQTQPIPANKNDIAIATALAGQFLGMKLIYMDAGSGAIQPIPANMISAVKHQLDIPLMIGGGLNTAAKVKDACSAGADIIVIGNAFEKDLSLIEEFSDIVRSFNQ</sequence>
<feature type="binding site" evidence="9">
    <location>
        <position position="22"/>
    </location>
    <ligand>
        <name>Mg(2+)</name>
        <dbReference type="ChEBI" id="CHEBI:18420"/>
    </ligand>
</feature>
<evidence type="ECO:0000256" key="4">
    <source>
        <dbReference type="ARBA" id="ARBA00022842"/>
    </source>
</evidence>
<keyword evidence="3 9" id="KW-0479">Metal-binding</keyword>
<organism evidence="10 11">
    <name type="scientific">Carboxylicivirga linearis</name>
    <dbReference type="NCBI Taxonomy" id="1628157"/>
    <lineage>
        <taxon>Bacteria</taxon>
        <taxon>Pseudomonadati</taxon>
        <taxon>Bacteroidota</taxon>
        <taxon>Bacteroidia</taxon>
        <taxon>Marinilabiliales</taxon>
        <taxon>Marinilabiliaceae</taxon>
        <taxon>Carboxylicivirga</taxon>
    </lineage>
</organism>
<dbReference type="PANTHER" id="PTHR40029:SF2">
    <property type="entry name" value="HEPTAPRENYLGLYCERYL PHOSPHATE SYNTHASE"/>
    <property type="match status" value="1"/>
</dbReference>
<evidence type="ECO:0000256" key="3">
    <source>
        <dbReference type="ARBA" id="ARBA00022723"/>
    </source>
</evidence>
<comment type="catalytic activity">
    <reaction evidence="8 9">
        <text>sn-glycerol 1-phosphate + (2E,6E,10E)-geranylgeranyl diphosphate = sn-3-O-(geranylgeranyl)glycerol 1-phosphate + diphosphate</text>
        <dbReference type="Rhea" id="RHEA:23404"/>
        <dbReference type="ChEBI" id="CHEBI:33019"/>
        <dbReference type="ChEBI" id="CHEBI:57677"/>
        <dbReference type="ChEBI" id="CHEBI:57685"/>
        <dbReference type="ChEBI" id="CHEBI:58756"/>
        <dbReference type="EC" id="2.5.1.41"/>
    </reaction>
</comment>
<evidence type="ECO:0000256" key="9">
    <source>
        <dbReference type="HAMAP-Rule" id="MF_00112"/>
    </source>
</evidence>
<dbReference type="Gene3D" id="3.20.20.390">
    <property type="entry name" value="FMN-linked oxidoreductases"/>
    <property type="match status" value="1"/>
</dbReference>
<feature type="binding site" evidence="9">
    <location>
        <begin position="201"/>
        <end position="202"/>
    </location>
    <ligand>
        <name>sn-glycerol 1-phosphate</name>
        <dbReference type="ChEBI" id="CHEBI:57685"/>
    </ligand>
</feature>
<dbReference type="EC" id="2.5.1.41" evidence="9"/>
<keyword evidence="5 9" id="KW-0443">Lipid metabolism</keyword>
<evidence type="ECO:0000256" key="1">
    <source>
        <dbReference type="ARBA" id="ARBA00022516"/>
    </source>
</evidence>
<evidence type="ECO:0000256" key="6">
    <source>
        <dbReference type="ARBA" id="ARBA00023209"/>
    </source>
</evidence>
<evidence type="ECO:0000256" key="5">
    <source>
        <dbReference type="ARBA" id="ARBA00023098"/>
    </source>
</evidence>
<keyword evidence="1 9" id="KW-0444">Lipid biosynthesis</keyword>
<dbReference type="InterPro" id="IPR008205">
    <property type="entry name" value="GGGP_HepGP_synthase"/>
</dbReference>
<accession>A0ABS5JQK8</accession>
<protein>
    <recommendedName>
        <fullName evidence="9">Geranylgeranylglyceryl phosphate synthase</fullName>
        <shortName evidence="9">GGGP synthase</shortName>
        <shortName evidence="9">GGGPS</shortName>
        <ecNumber evidence="9">2.5.1.41</ecNumber>
    </recommendedName>
    <alternativeName>
        <fullName evidence="9">(S)-3-O-geranylgeranylglyceryl phosphate synthase</fullName>
    </alternativeName>
    <alternativeName>
        <fullName evidence="9">Phosphoglycerol geranylgeranyltransferase</fullName>
    </alternativeName>
</protein>
<dbReference type="EMBL" id="JAGUCO010000001">
    <property type="protein sequence ID" value="MBS2097088.1"/>
    <property type="molecule type" value="Genomic_DNA"/>
</dbReference>
<dbReference type="NCBIfam" id="NF003198">
    <property type="entry name" value="PRK04169.1-2"/>
    <property type="match status" value="1"/>
</dbReference>
<dbReference type="InterPro" id="IPR038597">
    <property type="entry name" value="GGGP/HepGP_synthase_sf"/>
</dbReference>
<dbReference type="HAMAP" id="MF_00112">
    <property type="entry name" value="GGGP_HepGP_synthase"/>
    <property type="match status" value="1"/>
</dbReference>
<dbReference type="InterPro" id="IPR039074">
    <property type="entry name" value="GGGP/HepGP_synthase_I"/>
</dbReference>
<evidence type="ECO:0000313" key="10">
    <source>
        <dbReference type="EMBL" id="MBS2097088.1"/>
    </source>
</evidence>
<dbReference type="RefSeq" id="WP_212212944.1">
    <property type="nucleotide sequence ID" value="NZ_JAGUCO010000001.1"/>
</dbReference>
<proteinExistence type="inferred from homology"/>
<dbReference type="NCBIfam" id="TIGR01769">
    <property type="entry name" value="GGGP"/>
    <property type="match status" value="1"/>
</dbReference>
<comment type="similarity">
    <text evidence="9">Belongs to the GGGP/HepGP synthase family. Group II subfamily.</text>
</comment>
<comment type="cofactor">
    <cofactor evidence="9">
        <name>Mg(2+)</name>
        <dbReference type="ChEBI" id="CHEBI:18420"/>
    </cofactor>
</comment>
<comment type="caution">
    <text evidence="10">The sequence shown here is derived from an EMBL/GenBank/DDBJ whole genome shotgun (WGS) entry which is preliminary data.</text>
</comment>